<evidence type="ECO:0000313" key="3">
    <source>
        <dbReference type="EMBL" id="MBN2910767.1"/>
    </source>
</evidence>
<evidence type="ECO:0000313" key="4">
    <source>
        <dbReference type="Proteomes" id="UP001177120"/>
    </source>
</evidence>
<keyword evidence="4" id="KW-1185">Reference proteome</keyword>
<sequence>MAKLMLNNEEIPSFVKVGKIKNPPHPPISLVTTDISGRAGSYYFGQNLGERTITVPLTIAAYSMADFPAKKRALMSWLFYDEPKQLVLPDEPDKYYMAKVSGETDIDKLLHVGFGTITFVCPDPIAYGVTEKTANFIPGDTNPLQVVNNGDLDAYPQLHFEFTGNTTEFGIFSADDYIYFGQAANVDTQTAVTKRTKVLDDDCSSVAGYTAGVGVDGGTVAGTLASDGTKIRASDYGSGSTWHGPAGVKSLGQQIQDFTVQVECGFKAGYAYQVGRLEVYLLDINNAVIGKMAIRDSSVSLDNPYLEARAGNLSTGRVFVNYTGPVGSWKQLNGPIRLTRIGNRWEFSASRRDENGKLYKTFSYKFIDKDNLYTQKLAAIQVHFGAYGTRQAISTNYIEQIQVWNEKTPVSNEVPYVFEAGDILDIDCSTGEIIKTSNGNQEEFYYAMDPGSNFIRLMKGTNALAVYPSDIITNSYLKYRERWL</sequence>
<reference evidence="3" key="1">
    <citation type="journal article" date="2024" name="Int. J. Syst. Evol. Microbiol.">
        <title>Polycladomyces zharkentensis sp. nov., a novel thermophilic cellulose- and starch-degrading member of the Bacillota from a geothermal aquifer in Kazakhstan.</title>
        <authorList>
            <person name="Mashzhan A."/>
            <person name="Kistaubayeva A."/>
            <person name="Javier-Lopez R."/>
            <person name="Bissenova U."/>
            <person name="Bissenbay A."/>
            <person name="Birkeland N.K."/>
        </authorList>
    </citation>
    <scope>NUCLEOTIDE SEQUENCE</scope>
    <source>
        <strain evidence="3">ZKZ2T</strain>
    </source>
</reference>
<dbReference type="NCBIfam" id="TIGR01633">
    <property type="entry name" value="phi3626_gp14_N"/>
    <property type="match status" value="1"/>
</dbReference>
<comment type="caution">
    <text evidence="3">The sequence shown here is derived from an EMBL/GenBank/DDBJ whole genome shotgun (WGS) entry which is preliminary data.</text>
</comment>
<dbReference type="Gene3D" id="2.40.30.200">
    <property type="match status" value="1"/>
</dbReference>
<dbReference type="InterPro" id="IPR006520">
    <property type="entry name" value="Dit_BPSPP_N"/>
</dbReference>
<dbReference type="InterPro" id="IPR008841">
    <property type="entry name" value="Siphovirus-type_tail_N"/>
</dbReference>
<dbReference type="Gene3D" id="2.60.120.860">
    <property type="match status" value="1"/>
</dbReference>
<dbReference type="Proteomes" id="UP001177120">
    <property type="component" value="Unassembled WGS sequence"/>
</dbReference>
<dbReference type="Pfam" id="PF22768">
    <property type="entry name" value="SPP1_Dit"/>
    <property type="match status" value="1"/>
</dbReference>
<dbReference type="Pfam" id="PF05709">
    <property type="entry name" value="Sipho_tail"/>
    <property type="match status" value="1"/>
</dbReference>
<feature type="domain" description="Siphovirus-type tail component RIFT-related" evidence="1">
    <location>
        <begin position="19"/>
        <end position="121"/>
    </location>
</feature>
<gene>
    <name evidence="3" type="ORF">JQC72_14800</name>
</gene>
<dbReference type="EMBL" id="JAFHAP010000016">
    <property type="protein sequence ID" value="MBN2910767.1"/>
    <property type="molecule type" value="Genomic_DNA"/>
</dbReference>
<evidence type="ECO:0000259" key="1">
    <source>
        <dbReference type="Pfam" id="PF05709"/>
    </source>
</evidence>
<dbReference type="InterPro" id="IPR054738">
    <property type="entry name" value="Siphovirus-type_tail_C"/>
</dbReference>
<protein>
    <submittedName>
        <fullName evidence="3">Phage tail family protein</fullName>
    </submittedName>
</protein>
<accession>A0ABS2WMN1</accession>
<dbReference type="RefSeq" id="WP_205496994.1">
    <property type="nucleotide sequence ID" value="NZ_JAFHAP010000016.1"/>
</dbReference>
<name>A0ABS2WMN1_9BACL</name>
<proteinExistence type="predicted"/>
<evidence type="ECO:0000259" key="2">
    <source>
        <dbReference type="Pfam" id="PF22768"/>
    </source>
</evidence>
<feature type="domain" description="Siphovirus-type tail component C-terminal" evidence="2">
    <location>
        <begin position="395"/>
        <end position="483"/>
    </location>
</feature>
<organism evidence="3 4">
    <name type="scientific">Polycladomyces zharkentensis</name>
    <dbReference type="NCBI Taxonomy" id="2807616"/>
    <lineage>
        <taxon>Bacteria</taxon>
        <taxon>Bacillati</taxon>
        <taxon>Bacillota</taxon>
        <taxon>Bacilli</taxon>
        <taxon>Bacillales</taxon>
        <taxon>Thermoactinomycetaceae</taxon>
        <taxon>Polycladomyces</taxon>
    </lineage>
</organism>